<dbReference type="InterPro" id="IPR026896">
    <property type="entry name" value="CSTF_C"/>
</dbReference>
<reference evidence="5" key="1">
    <citation type="submission" date="2023-03" db="EMBL/GenBank/DDBJ databases">
        <title>Massive genome expansion in bonnet fungi (Mycena s.s.) driven by repeated elements and novel gene families across ecological guilds.</title>
        <authorList>
            <consortium name="Lawrence Berkeley National Laboratory"/>
            <person name="Harder C.B."/>
            <person name="Miyauchi S."/>
            <person name="Viragh M."/>
            <person name="Kuo A."/>
            <person name="Thoen E."/>
            <person name="Andreopoulos B."/>
            <person name="Lu D."/>
            <person name="Skrede I."/>
            <person name="Drula E."/>
            <person name="Henrissat B."/>
            <person name="Morin E."/>
            <person name="Kohler A."/>
            <person name="Barry K."/>
            <person name="LaButti K."/>
            <person name="Morin E."/>
            <person name="Salamov A."/>
            <person name="Lipzen A."/>
            <person name="Mereny Z."/>
            <person name="Hegedus B."/>
            <person name="Baldrian P."/>
            <person name="Stursova M."/>
            <person name="Weitz H."/>
            <person name="Taylor A."/>
            <person name="Grigoriev I.V."/>
            <person name="Nagy L.G."/>
            <person name="Martin F."/>
            <person name="Kauserud H."/>
        </authorList>
    </citation>
    <scope>NUCLEOTIDE SEQUENCE</scope>
    <source>
        <strain evidence="5">9144</strain>
    </source>
</reference>
<evidence type="ECO:0000313" key="6">
    <source>
        <dbReference type="Proteomes" id="UP001219525"/>
    </source>
</evidence>
<accession>A0AAD6XY19</accession>
<dbReference type="Gene3D" id="1.10.20.70">
    <property type="entry name" value="Transcription termination and cleavage factor, C-terminal domain"/>
    <property type="match status" value="1"/>
</dbReference>
<dbReference type="EMBL" id="JARJCW010000154">
    <property type="protein sequence ID" value="KAJ7190209.1"/>
    <property type="molecule type" value="Genomic_DNA"/>
</dbReference>
<keyword evidence="2" id="KW-0539">Nucleus</keyword>
<dbReference type="PANTHER" id="PTHR45735">
    <property type="entry name" value="CLEAVAGE STIMULATION FACTOR SUBUNIT 2"/>
    <property type="match status" value="1"/>
</dbReference>
<evidence type="ECO:0000313" key="5">
    <source>
        <dbReference type="EMBL" id="KAJ7190209.1"/>
    </source>
</evidence>
<gene>
    <name evidence="5" type="ORF">GGX14DRAFT_580017</name>
</gene>
<dbReference type="PANTHER" id="PTHR45735:SF2">
    <property type="entry name" value="CLEAVAGE STIMULATION FACTOR SUBUNIT 2"/>
    <property type="match status" value="1"/>
</dbReference>
<dbReference type="AlphaFoldDB" id="A0AAD6XY19"/>
<evidence type="ECO:0000256" key="3">
    <source>
        <dbReference type="SAM" id="MobiDB-lite"/>
    </source>
</evidence>
<dbReference type="GO" id="GO:0003729">
    <property type="term" value="F:mRNA binding"/>
    <property type="evidence" value="ECO:0007669"/>
    <property type="project" value="TreeGrafter"/>
</dbReference>
<dbReference type="GO" id="GO:0031124">
    <property type="term" value="P:mRNA 3'-end processing"/>
    <property type="evidence" value="ECO:0007669"/>
    <property type="project" value="InterPro"/>
</dbReference>
<dbReference type="Pfam" id="PF14304">
    <property type="entry name" value="CSTF_C"/>
    <property type="match status" value="1"/>
</dbReference>
<evidence type="ECO:0000256" key="2">
    <source>
        <dbReference type="ARBA" id="ARBA00023242"/>
    </source>
</evidence>
<dbReference type="GO" id="GO:0005847">
    <property type="term" value="C:mRNA cleavage and polyadenylation specificity factor complex"/>
    <property type="evidence" value="ECO:0007669"/>
    <property type="project" value="TreeGrafter"/>
</dbReference>
<feature type="region of interest" description="Disordered" evidence="3">
    <location>
        <begin position="78"/>
        <end position="104"/>
    </location>
</feature>
<protein>
    <recommendedName>
        <fullName evidence="4">Transcription termination and cleavage factor C-terminal domain-containing protein</fullName>
    </recommendedName>
</protein>
<evidence type="ECO:0000259" key="4">
    <source>
        <dbReference type="Pfam" id="PF14304"/>
    </source>
</evidence>
<dbReference type="InterPro" id="IPR038192">
    <property type="entry name" value="CSTF_C_sf"/>
</dbReference>
<comment type="subcellular location">
    <subcellularLocation>
        <location evidence="1">Nucleus</location>
    </subcellularLocation>
</comment>
<organism evidence="5 6">
    <name type="scientific">Mycena pura</name>
    <dbReference type="NCBI Taxonomy" id="153505"/>
    <lineage>
        <taxon>Eukaryota</taxon>
        <taxon>Fungi</taxon>
        <taxon>Dikarya</taxon>
        <taxon>Basidiomycota</taxon>
        <taxon>Agaricomycotina</taxon>
        <taxon>Agaricomycetes</taxon>
        <taxon>Agaricomycetidae</taxon>
        <taxon>Agaricales</taxon>
        <taxon>Marasmiineae</taxon>
        <taxon>Mycenaceae</taxon>
        <taxon>Mycena</taxon>
    </lineage>
</organism>
<comment type="caution">
    <text evidence="5">The sequence shown here is derived from an EMBL/GenBank/DDBJ whole genome shotgun (WGS) entry which is preliminary data.</text>
</comment>
<evidence type="ECO:0000256" key="1">
    <source>
        <dbReference type="ARBA" id="ARBA00004123"/>
    </source>
</evidence>
<keyword evidence="6" id="KW-1185">Reference proteome</keyword>
<name>A0AAD6XY19_9AGAR</name>
<proteinExistence type="predicted"/>
<dbReference type="PRINTS" id="PR01217">
    <property type="entry name" value="PRICHEXTENSN"/>
</dbReference>
<feature type="domain" description="Transcription termination and cleavage factor C-terminal" evidence="4">
    <location>
        <begin position="169"/>
        <end position="199"/>
    </location>
</feature>
<feature type="compositionally biased region" description="Polar residues" evidence="3">
    <location>
        <begin position="86"/>
        <end position="104"/>
    </location>
</feature>
<dbReference type="Proteomes" id="UP001219525">
    <property type="component" value="Unassembled WGS sequence"/>
</dbReference>
<sequence length="211" mass="22588">MSSEEALIQLLLQLKKTTPDAARQILNERPPIAYALISLMVSMDAINIQVFQKILSDFSAASAPPPAPAALISAPAPLSAIPPHLQPTSQPHSRGNTPPTQVPYQNPPQAAYGYPPAHTPTPPTQGYGPNRTPSVGYGGGYNSAPPADYGTPPRPAATIPDVLANIPEDQRQMLMGVLSMTPEQINNLPPADRANILQLVMPGRFLDFFMR</sequence>